<evidence type="ECO:0000313" key="1">
    <source>
        <dbReference type="EMBL" id="QKJ31192.1"/>
    </source>
</evidence>
<reference evidence="1 2" key="1">
    <citation type="submission" date="2020-05" db="EMBL/GenBank/DDBJ databases">
        <title>Mucilaginibacter mali sp. nov.</title>
        <authorList>
            <person name="Kim H.S."/>
            <person name="Lee K.C."/>
            <person name="Suh M.K."/>
            <person name="Kim J.-S."/>
            <person name="Han K.-I."/>
            <person name="Eom M.K."/>
            <person name="Shin Y.K."/>
            <person name="Lee J.-S."/>
        </authorList>
    </citation>
    <scope>NUCLEOTIDE SEQUENCE [LARGE SCALE GENOMIC DNA]</scope>
    <source>
        <strain evidence="1 2">G2-14</strain>
    </source>
</reference>
<gene>
    <name evidence="1" type="ORF">HQ865_15985</name>
</gene>
<proteinExistence type="predicted"/>
<organism evidence="1 2">
    <name type="scientific">Mucilaginibacter mali</name>
    <dbReference type="NCBI Taxonomy" id="2740462"/>
    <lineage>
        <taxon>Bacteria</taxon>
        <taxon>Pseudomonadati</taxon>
        <taxon>Bacteroidota</taxon>
        <taxon>Sphingobacteriia</taxon>
        <taxon>Sphingobacteriales</taxon>
        <taxon>Sphingobacteriaceae</taxon>
        <taxon>Mucilaginibacter</taxon>
    </lineage>
</organism>
<sequence length="113" mass="12328">MEKKVDTRGTVMAMATYKAKPGNEAALMQLVEKHLPALRELGLATDKTNYVAQAKDGTIIEVFEWTSTSAISAAHQHPAISAIWEKMILIGEFPPISTLAETQRPFPGFAMIG</sequence>
<dbReference type="Gene3D" id="3.30.70.100">
    <property type="match status" value="1"/>
</dbReference>
<keyword evidence="2" id="KW-1185">Reference proteome</keyword>
<accession>A0A7D4QGL4</accession>
<name>A0A7D4QGL4_9SPHI</name>
<evidence type="ECO:0000313" key="2">
    <source>
        <dbReference type="Proteomes" id="UP000505355"/>
    </source>
</evidence>
<dbReference type="SUPFAM" id="SSF54909">
    <property type="entry name" value="Dimeric alpha+beta barrel"/>
    <property type="match status" value="1"/>
</dbReference>
<dbReference type="KEGG" id="mmab:HQ865_15985"/>
<dbReference type="Proteomes" id="UP000505355">
    <property type="component" value="Chromosome"/>
</dbReference>
<protein>
    <recommendedName>
        <fullName evidence="3">ABM domain-containing protein</fullName>
    </recommendedName>
</protein>
<dbReference type="InterPro" id="IPR011008">
    <property type="entry name" value="Dimeric_a/b-barrel"/>
</dbReference>
<dbReference type="EMBL" id="CP054139">
    <property type="protein sequence ID" value="QKJ31192.1"/>
    <property type="molecule type" value="Genomic_DNA"/>
</dbReference>
<dbReference type="AlphaFoldDB" id="A0A7D4QGL4"/>
<evidence type="ECO:0008006" key="3">
    <source>
        <dbReference type="Google" id="ProtNLM"/>
    </source>
</evidence>
<dbReference type="RefSeq" id="WP_173415858.1">
    <property type="nucleotide sequence ID" value="NZ_CP054139.1"/>
</dbReference>